<dbReference type="CDD" id="cd22966">
    <property type="entry name" value="DD_DYDC-like"/>
    <property type="match status" value="1"/>
</dbReference>
<dbReference type="CTD" id="6757472"/>
<dbReference type="InterPro" id="IPR037856">
    <property type="entry name" value="Sdc1/DPY30"/>
</dbReference>
<gene>
    <name evidence="3" type="ORF">TRIADDRAFT_60169</name>
</gene>
<comment type="similarity">
    <text evidence="1">Belongs to the dpy-30 family.</text>
</comment>
<evidence type="ECO:0000256" key="1">
    <source>
        <dbReference type="ARBA" id="ARBA00010849"/>
    </source>
</evidence>
<dbReference type="Proteomes" id="UP000009022">
    <property type="component" value="Unassembled WGS sequence"/>
</dbReference>
<evidence type="ECO:0000313" key="4">
    <source>
        <dbReference type="Proteomes" id="UP000009022"/>
    </source>
</evidence>
<dbReference type="HOGENOM" id="CLU_1449468_0_0_1"/>
<evidence type="ECO:0008006" key="5">
    <source>
        <dbReference type="Google" id="ProtNLM"/>
    </source>
</evidence>
<dbReference type="KEGG" id="tad:TRIADDRAFT_60169"/>
<reference evidence="3 4" key="1">
    <citation type="journal article" date="2008" name="Nature">
        <title>The Trichoplax genome and the nature of placozoans.</title>
        <authorList>
            <person name="Srivastava M."/>
            <person name="Begovic E."/>
            <person name="Chapman J."/>
            <person name="Putnam N.H."/>
            <person name="Hellsten U."/>
            <person name="Kawashima T."/>
            <person name="Kuo A."/>
            <person name="Mitros T."/>
            <person name="Salamov A."/>
            <person name="Carpenter M.L."/>
            <person name="Signorovitch A.Y."/>
            <person name="Moreno M.A."/>
            <person name="Kamm K."/>
            <person name="Grimwood J."/>
            <person name="Schmutz J."/>
            <person name="Shapiro H."/>
            <person name="Grigoriev I.V."/>
            <person name="Buss L.W."/>
            <person name="Schierwater B."/>
            <person name="Dellaporta S.L."/>
            <person name="Rokhsar D.S."/>
        </authorList>
    </citation>
    <scope>NUCLEOTIDE SEQUENCE [LARGE SCALE GENOMIC DNA]</scope>
    <source>
        <strain evidence="3 4">Grell-BS-1999</strain>
    </source>
</reference>
<dbReference type="STRING" id="10228.B3S7H7"/>
<proteinExistence type="inferred from homology"/>
<dbReference type="OMA" id="EVCEPAW"/>
<evidence type="ECO:0000313" key="3">
    <source>
        <dbReference type="EMBL" id="EDV21200.1"/>
    </source>
</evidence>
<dbReference type="Pfam" id="PF05186">
    <property type="entry name" value="Dpy-30"/>
    <property type="match status" value="1"/>
</dbReference>
<dbReference type="Gene3D" id="1.20.890.10">
    <property type="entry name" value="cAMP-dependent protein kinase regulatory subunit, dimerization-anchoring domain"/>
    <property type="match status" value="1"/>
</dbReference>
<dbReference type="RefSeq" id="XP_002116167.1">
    <property type="nucleotide sequence ID" value="XM_002116131.1"/>
</dbReference>
<feature type="compositionally biased region" description="Basic and acidic residues" evidence="2">
    <location>
        <begin position="162"/>
        <end position="187"/>
    </location>
</feature>
<dbReference type="OrthoDB" id="432281at2759"/>
<accession>B3S7H7</accession>
<dbReference type="PANTHER" id="PTHR23356">
    <property type="entry name" value="DPY30-RELATED"/>
    <property type="match status" value="1"/>
</dbReference>
<dbReference type="AlphaFoldDB" id="B3S7H7"/>
<organism evidence="3 4">
    <name type="scientific">Trichoplax adhaerens</name>
    <name type="common">Trichoplax reptans</name>
    <dbReference type="NCBI Taxonomy" id="10228"/>
    <lineage>
        <taxon>Eukaryota</taxon>
        <taxon>Metazoa</taxon>
        <taxon>Placozoa</taxon>
        <taxon>Uniplacotomia</taxon>
        <taxon>Trichoplacea</taxon>
        <taxon>Trichoplacidae</taxon>
        <taxon>Trichoplax</taxon>
    </lineage>
</organism>
<protein>
    <recommendedName>
        <fullName evidence="5">DPY30 domain-containing protein 1</fullName>
    </recommendedName>
</protein>
<keyword evidence="4" id="KW-1185">Reference proteome</keyword>
<sequence>MDVDYLKKNVSDALAEGLKEVVEKRPGDPIEFLGHWLIKYRQNQLDNQKIQNIILAGDQDKELEEEEKIRQEILEIEREEERKRKIQEEILRLEKAREEARKREEAELAASIQEARITNADLVDKKEEEKVEVPQSPIIIGDGEEEERDDDDQSRGSSRSVADSRDGEERPSTVDKESEIDPEAGKD</sequence>
<dbReference type="InterPro" id="IPR007858">
    <property type="entry name" value="Dpy-30_motif"/>
</dbReference>
<dbReference type="EMBL" id="DS985254">
    <property type="protein sequence ID" value="EDV21200.1"/>
    <property type="molecule type" value="Genomic_DNA"/>
</dbReference>
<evidence type="ECO:0000256" key="2">
    <source>
        <dbReference type="SAM" id="MobiDB-lite"/>
    </source>
</evidence>
<dbReference type="PANTHER" id="PTHR23356:SF16">
    <property type="entry name" value="DPY30 DOMAIN CONTAINING 2"/>
    <property type="match status" value="1"/>
</dbReference>
<dbReference type="InterPro" id="IPR049630">
    <property type="entry name" value="DYDC-like_DD"/>
</dbReference>
<feature type="compositionally biased region" description="Basic and acidic residues" evidence="2">
    <location>
        <begin position="122"/>
        <end position="132"/>
    </location>
</feature>
<feature type="compositionally biased region" description="Acidic residues" evidence="2">
    <location>
        <begin position="142"/>
        <end position="152"/>
    </location>
</feature>
<name>B3S7H7_TRIAD</name>
<dbReference type="GO" id="GO:0048188">
    <property type="term" value="C:Set1C/COMPASS complex"/>
    <property type="evidence" value="ECO:0007669"/>
    <property type="project" value="InterPro"/>
</dbReference>
<dbReference type="GeneID" id="6757472"/>
<dbReference type="InParanoid" id="B3S7H7"/>
<dbReference type="eggNOG" id="ENOG502S3U3">
    <property type="taxonomic scope" value="Eukaryota"/>
</dbReference>
<feature type="region of interest" description="Disordered" evidence="2">
    <location>
        <begin position="116"/>
        <end position="187"/>
    </location>
</feature>